<organism evidence="3">
    <name type="scientific">uncultured marine group II/III euryarchaeote KM3_180_D08</name>
    <dbReference type="NCBI Taxonomy" id="1457942"/>
    <lineage>
        <taxon>Archaea</taxon>
        <taxon>Methanobacteriati</taxon>
        <taxon>Methanobacteriota</taxon>
        <taxon>environmental samples</taxon>
    </lineage>
</organism>
<dbReference type="AlphaFoldDB" id="A0A075GTT6"/>
<proteinExistence type="predicted"/>
<evidence type="ECO:0000256" key="1">
    <source>
        <dbReference type="SAM" id="MobiDB-lite"/>
    </source>
</evidence>
<dbReference type="SUPFAM" id="SSF101898">
    <property type="entry name" value="NHL repeat"/>
    <property type="match status" value="1"/>
</dbReference>
<keyword evidence="2" id="KW-0812">Transmembrane</keyword>
<dbReference type="InterPro" id="IPR015943">
    <property type="entry name" value="WD40/YVTN_repeat-like_dom_sf"/>
</dbReference>
<dbReference type="Gene3D" id="2.130.10.10">
    <property type="entry name" value="YVTN repeat-like/Quinoprotein amine dehydrogenase"/>
    <property type="match status" value="1"/>
</dbReference>
<evidence type="ECO:0008006" key="4">
    <source>
        <dbReference type="Google" id="ProtNLM"/>
    </source>
</evidence>
<dbReference type="EMBL" id="KF900731">
    <property type="protein sequence ID" value="AIF05178.1"/>
    <property type="molecule type" value="Genomic_DNA"/>
</dbReference>
<name>A0A075GTT6_9EURY</name>
<evidence type="ECO:0000313" key="3">
    <source>
        <dbReference type="EMBL" id="AIF05178.1"/>
    </source>
</evidence>
<accession>A0A075GTT6</accession>
<keyword evidence="2" id="KW-1133">Transmembrane helix</keyword>
<feature type="region of interest" description="Disordered" evidence="1">
    <location>
        <begin position="354"/>
        <end position="387"/>
    </location>
</feature>
<feature type="compositionally biased region" description="Basic and acidic residues" evidence="1">
    <location>
        <begin position="357"/>
        <end position="367"/>
    </location>
</feature>
<keyword evidence="2" id="KW-0472">Membrane</keyword>
<reference evidence="3" key="1">
    <citation type="journal article" date="2014" name="Genome Biol. Evol.">
        <title>Pangenome evidence for extensive interdomain horizontal transfer affecting lineage core and shell genes in uncultured planktonic thaumarchaeota and euryarchaeota.</title>
        <authorList>
            <person name="Deschamps P."/>
            <person name="Zivanovic Y."/>
            <person name="Moreira D."/>
            <person name="Rodriguez-Valera F."/>
            <person name="Lopez-Garcia P."/>
        </authorList>
    </citation>
    <scope>NUCLEOTIDE SEQUENCE</scope>
</reference>
<sequence>MLATFDLGLEDLSVSPDGLNVIVVGANGFALRFSTEDINDEIELNSGDEDDLADVDWHPRGETALIVGDTGTMLRYATSDHSVTHVAGSTAFFLGQSLSAVAWDAAGGWAYVGTPDGSIVRYRENANGNGEFFTLNDTKSSAILDIACLKKMHSHCVFATESDGMGIIDADHQVSWLSGSTGTTWRAVICPHPARDRCYGAGQGSTVGVVELDPMVASDSYVLVKQVNIGAEFTGFHIGTEDTILIQTAPFGWVDWNVIEGADSLGYAYPWLYNHDAGKSDPMIAHERLIGGWATTDETGFGVTSFGRIVEYAPPPKSIDEKLVSSLAGILVIIAVPGSVLGLLFMMSPKMQKRYKKWSDSRRERRMEKRKARRPEKKKEKPTGRRR</sequence>
<evidence type="ECO:0000256" key="2">
    <source>
        <dbReference type="SAM" id="Phobius"/>
    </source>
</evidence>
<protein>
    <recommendedName>
        <fullName evidence="4">WD40 repeat domain-containing protein</fullName>
    </recommendedName>
</protein>
<feature type="transmembrane region" description="Helical" evidence="2">
    <location>
        <begin position="323"/>
        <end position="347"/>
    </location>
</feature>
<feature type="compositionally biased region" description="Basic and acidic residues" evidence="1">
    <location>
        <begin position="377"/>
        <end position="387"/>
    </location>
</feature>